<dbReference type="Gene3D" id="3.40.50.1000">
    <property type="entry name" value="HAD superfamily/HAD-like"/>
    <property type="match status" value="2"/>
</dbReference>
<keyword evidence="2" id="KW-0378">Hydrolase</keyword>
<dbReference type="InterPro" id="IPR006439">
    <property type="entry name" value="HAD-SF_hydro_IA"/>
</dbReference>
<dbReference type="InterPro" id="IPR006549">
    <property type="entry name" value="HAD-SF_hydro_IIIA"/>
</dbReference>
<dbReference type="Proteomes" id="UP000292685">
    <property type="component" value="Unassembled WGS sequence"/>
</dbReference>
<accession>A0A4Q8AFR2</accession>
<feature type="region of interest" description="Disordered" evidence="1">
    <location>
        <begin position="245"/>
        <end position="267"/>
    </location>
</feature>
<feature type="compositionally biased region" description="Low complexity" evidence="1">
    <location>
        <begin position="248"/>
        <end position="261"/>
    </location>
</feature>
<reference evidence="2 3" key="1">
    <citation type="submission" date="2019-02" db="EMBL/GenBank/DDBJ databases">
        <title>Sequencing the genomes of 1000 actinobacteria strains.</title>
        <authorList>
            <person name="Klenk H.-P."/>
        </authorList>
    </citation>
    <scope>NUCLEOTIDE SEQUENCE [LARGE SCALE GENOMIC DNA]</scope>
    <source>
        <strain evidence="2 3">DSM 17364</strain>
    </source>
</reference>
<evidence type="ECO:0000313" key="3">
    <source>
        <dbReference type="Proteomes" id="UP000292685"/>
    </source>
</evidence>
<comment type="caution">
    <text evidence="2">The sequence shown here is derived from an EMBL/GenBank/DDBJ whole genome shotgun (WGS) entry which is preliminary data.</text>
</comment>
<dbReference type="EMBL" id="SHLA01000001">
    <property type="protein sequence ID" value="RZU62575.1"/>
    <property type="molecule type" value="Genomic_DNA"/>
</dbReference>
<sequence>MLLDFGGVVFETRKHPDGRDRMAASLAARLERAHLPADRTDLRRSLDAGLTALKHWKHAQSRRLAPTEMGPREVVADFLAADLPAPARALLTAEASDVLAELNTTLSAHDLRPGIRELLDIADARGIPVGIVSNAHSGRSHRRILADHGLEGRFGIQCYSDEVGLRKPHPGIIELAARGLGVEPARCWYVGDTQDRDVVAGRRAGVAAVVLTRSHHTDEPPFAVADTADAVFDTPEGLARALRTAQGTTTTAPSPRAPAVPGSAREPGVVDPVRGALLIDHGGVISASAADPQAMDRFAGWLADLLAGTEAGPDTAGVLTRVEAARSVYRDFKRDARTGSGPGAGIPEVDAPTFWRDWFGAGLSGRQRAVLTAEAHDVMARYGAAKSRRELRTGVAALLEACAAAGRPVVVVSNTVSGRAVRAVCAEHGIDHLIAAYVCSDEAGARKPDPALVREALSIAAADPGLSWFYGDKPQNDAVAAHTCGIGRRVLVRGGSTADPALEAALAEGLVTDVVDDADGLARLMGAVPALAR</sequence>
<dbReference type="PANTHER" id="PTHR43434:SF1">
    <property type="entry name" value="PHOSPHOGLYCOLATE PHOSPHATASE"/>
    <property type="match status" value="1"/>
</dbReference>
<dbReference type="AlphaFoldDB" id="A0A4Q8AFR2"/>
<dbReference type="Pfam" id="PF00702">
    <property type="entry name" value="Hydrolase"/>
    <property type="match status" value="2"/>
</dbReference>
<evidence type="ECO:0000313" key="2">
    <source>
        <dbReference type="EMBL" id="RZU62575.1"/>
    </source>
</evidence>
<name>A0A4Q8AFR2_9MICC</name>
<dbReference type="InterPro" id="IPR036412">
    <property type="entry name" value="HAD-like_sf"/>
</dbReference>
<dbReference type="NCBIfam" id="TIGR01662">
    <property type="entry name" value="HAD-SF-IIIA"/>
    <property type="match status" value="1"/>
</dbReference>
<dbReference type="InterPro" id="IPR023214">
    <property type="entry name" value="HAD_sf"/>
</dbReference>
<organism evidence="2 3">
    <name type="scientific">Zhihengliuella halotolerans</name>
    <dbReference type="NCBI Taxonomy" id="370736"/>
    <lineage>
        <taxon>Bacteria</taxon>
        <taxon>Bacillati</taxon>
        <taxon>Actinomycetota</taxon>
        <taxon>Actinomycetes</taxon>
        <taxon>Micrococcales</taxon>
        <taxon>Micrococcaceae</taxon>
        <taxon>Zhihengliuella</taxon>
    </lineage>
</organism>
<dbReference type="GO" id="GO:0008967">
    <property type="term" value="F:phosphoglycolate phosphatase activity"/>
    <property type="evidence" value="ECO:0007669"/>
    <property type="project" value="TreeGrafter"/>
</dbReference>
<dbReference type="SUPFAM" id="SSF56784">
    <property type="entry name" value="HAD-like"/>
    <property type="match status" value="2"/>
</dbReference>
<protein>
    <submittedName>
        <fullName evidence="2">HAD superfamily hydrolase (TIGR01549 family)</fullName>
    </submittedName>
</protein>
<dbReference type="NCBIfam" id="TIGR01549">
    <property type="entry name" value="HAD-SF-IA-v1"/>
    <property type="match status" value="1"/>
</dbReference>
<proteinExistence type="predicted"/>
<dbReference type="PANTHER" id="PTHR43434">
    <property type="entry name" value="PHOSPHOGLYCOLATE PHOSPHATASE"/>
    <property type="match status" value="1"/>
</dbReference>
<dbReference type="GO" id="GO:0005829">
    <property type="term" value="C:cytosol"/>
    <property type="evidence" value="ECO:0007669"/>
    <property type="project" value="TreeGrafter"/>
</dbReference>
<evidence type="ECO:0000256" key="1">
    <source>
        <dbReference type="SAM" id="MobiDB-lite"/>
    </source>
</evidence>
<gene>
    <name evidence="2" type="ORF">EV380_2173</name>
</gene>
<keyword evidence="3" id="KW-1185">Reference proteome</keyword>
<dbReference type="InterPro" id="IPR050155">
    <property type="entry name" value="HAD-like_hydrolase_sf"/>
</dbReference>
<dbReference type="GO" id="GO:0006281">
    <property type="term" value="P:DNA repair"/>
    <property type="evidence" value="ECO:0007669"/>
    <property type="project" value="TreeGrafter"/>
</dbReference>